<feature type="domain" description="Pesticidal crystal protein Cry22Aa Ig-like" evidence="2">
    <location>
        <begin position="1086"/>
        <end position="1143"/>
    </location>
</feature>
<feature type="domain" description="Pesticidal crystal protein Cry22Aa Ig-like" evidence="2">
    <location>
        <begin position="655"/>
        <end position="730"/>
    </location>
</feature>
<dbReference type="InterPro" id="IPR013783">
    <property type="entry name" value="Ig-like_fold"/>
</dbReference>
<feature type="domain" description="Pesticidal crystal protein Cry22Aa Ig-like" evidence="2">
    <location>
        <begin position="817"/>
        <end position="888"/>
    </location>
</feature>
<dbReference type="PANTHER" id="PTHR15127">
    <property type="entry name" value="HEAVYWEIGHT, ISOFORM A"/>
    <property type="match status" value="1"/>
</dbReference>
<feature type="domain" description="Pesticidal crystal protein Cry22Aa Ig-like" evidence="2">
    <location>
        <begin position="896"/>
        <end position="969"/>
    </location>
</feature>
<dbReference type="Gene3D" id="2.60.40.10">
    <property type="entry name" value="Immunoglobulins"/>
    <property type="match status" value="8"/>
</dbReference>
<dbReference type="PANTHER" id="PTHR15127:SF32">
    <property type="entry name" value="HEAVYWEIGHT, ISOFORM A"/>
    <property type="match status" value="1"/>
</dbReference>
<dbReference type="Pfam" id="PF16403">
    <property type="entry name" value="Bact_surface_Ig-like"/>
    <property type="match status" value="8"/>
</dbReference>
<reference evidence="3" key="1">
    <citation type="journal article" date="2020" name="Nature">
        <title>Giant virus diversity and host interactions through global metagenomics.</title>
        <authorList>
            <person name="Schulz F."/>
            <person name="Roux S."/>
            <person name="Paez-Espino D."/>
            <person name="Jungbluth S."/>
            <person name="Walsh D.A."/>
            <person name="Denef V.J."/>
            <person name="McMahon K.D."/>
            <person name="Konstantinidis K.T."/>
            <person name="Eloe-Fadrosh E.A."/>
            <person name="Kyrpides N.C."/>
            <person name="Woyke T."/>
        </authorList>
    </citation>
    <scope>NUCLEOTIDE SEQUENCE</scope>
    <source>
        <strain evidence="3">GVMAG-S-ERX555961-36</strain>
    </source>
</reference>
<dbReference type="InterPro" id="IPR051846">
    <property type="entry name" value="SH2_domain_adapters"/>
</dbReference>
<name>A0A6C0AUW8_9ZZZZ</name>
<evidence type="ECO:0000313" key="3">
    <source>
        <dbReference type="EMBL" id="QHS83592.1"/>
    </source>
</evidence>
<evidence type="ECO:0000256" key="1">
    <source>
        <dbReference type="ARBA" id="ARBA00022999"/>
    </source>
</evidence>
<dbReference type="InterPro" id="IPR032179">
    <property type="entry name" value="Cry22Aa_Ig-like"/>
</dbReference>
<protein>
    <recommendedName>
        <fullName evidence="2">Pesticidal crystal protein Cry22Aa Ig-like domain-containing protein</fullName>
    </recommendedName>
</protein>
<feature type="domain" description="Pesticidal crystal protein Cry22Aa Ig-like" evidence="2">
    <location>
        <begin position="572"/>
        <end position="646"/>
    </location>
</feature>
<dbReference type="GO" id="GO:0001784">
    <property type="term" value="F:phosphotyrosine residue binding"/>
    <property type="evidence" value="ECO:0007669"/>
    <property type="project" value="TreeGrafter"/>
</dbReference>
<feature type="domain" description="Pesticidal crystal protein Cry22Aa Ig-like" evidence="2">
    <location>
        <begin position="1151"/>
        <end position="1221"/>
    </location>
</feature>
<feature type="domain" description="Pesticidal crystal protein Cry22Aa Ig-like" evidence="2">
    <location>
        <begin position="990"/>
        <end position="1052"/>
    </location>
</feature>
<accession>A0A6C0AUW8</accession>
<dbReference type="EMBL" id="MN738760">
    <property type="protein sequence ID" value="QHS83592.1"/>
    <property type="molecule type" value="Genomic_DNA"/>
</dbReference>
<sequence length="1298" mass="144914">MPYSPLLIFMIIILIWYITSTKNVLTESFGGQQNCGNLSYISDCSDTSSNCEDHWSYVPNNVSKSKGKPMRCNYDGRQNKCSYKTNSAGNRVNDNWLCKETPSDSTDTERCEDNRANNKGQTGACRFDSRCKDNRANNKDMGWPGAHDMNKCNFDRRCKDNRANNKDMGWPGAHDMNKCNFDSACKAENEPTATNRVSGWPGSHSRSKCTFPEKTNGCKDPIASNYKSKHDTHKQAQCEYSSDTRVCRDPDARNYGYAVRGPSSIVGKRSIMASKCKQLDATIKRKGGRNDDPDKAYPRCHRKKEGRWVKDHRNSSGESSGTEADLCDDNNCFEWERIGAGAQYCDMPVVCTDRDASNFNNTKGEKCIYSKKCKDKDASNYESRSKFPSGGNCTFPKKCKDKDASNYESRSKFPSGGNCTFPKKCRDKDASNYESRSKFPSGGNCNFPKKCRDNRADNYEKNSKFPSGGTCNFARKCIKSRSKKNGKYAEGAVDNWPGPHDASLCKYKGCNNSEAVNQGKYDISDETDCIFPKKCKDKNAKNYDPKYENKQWFKNQPHDEKWCEYDKTPPTIKLNDGDEIKINVGTKYNEPGGMVIDDIDETRNIETAEISGLDKINTNTVGQYSVMYNVKDKRGNKAEKERIVNVLDLVAPKVSLVGSKSIRVPVGENSYKDPGVKVTDNYDTDLKYTTSISGSGSIVNTNKVGEYKVEYSALDSSRNPSNTVSRKVTVFDQVKPTISLKGANPLTIPVGKKYKEYGVNISDNYDKGLKPIISGVRNIKMNVPGNYTVTYKGTDKSGNTTTKTREIKIVDNKPPTIKLNNQDTIFLGIDGKYREYGAIVSDNVSNKLKATISGVDQIIPGKLGTYYVTYTATDKAGNTATKDRTVIIRDQTAPTIRLKGNKEVEIPQYSEYIERGATVTDNRDKYLAPIISGDTVDTTTRGEYIVKYQGIDRAEVPNKTDVIERLVKVVDKTPPQISLYQPDYPGKNGIDYGDDYIEFKAHAVDDDGVLLDDKVEVNGTVNTNVPGSYTIQYSVTDNSGNKSETIERYVIVNQKPDTVSPQIVLKNPIYPGEKGIEVGIAGKDEQKYIEYGAHAMDDDGTILDGEVQVSGYVDTNIAGEYIVRYSVSDKAGNSAETERIIYVVDTTKPTIELKGNNPMIVPQGTPYIEPGATASDNGKDISSRIKITGHIDTNVEKTYIITYRVKDYNGHISRKKRTVHVIDEYRILCKEPVYRNLACEDLGRDICGGDDVSALYGTTPFHCIFKDYKCQKGPSCGKRPGLNEEDWLQRLGHRYNTD</sequence>
<proteinExistence type="predicted"/>
<evidence type="ECO:0000259" key="2">
    <source>
        <dbReference type="Pfam" id="PF16403"/>
    </source>
</evidence>
<keyword evidence="1" id="KW-0727">SH2 domain</keyword>
<feature type="domain" description="Pesticidal crystal protein Cry22Aa Ig-like" evidence="2">
    <location>
        <begin position="738"/>
        <end position="809"/>
    </location>
</feature>
<organism evidence="3">
    <name type="scientific">viral metagenome</name>
    <dbReference type="NCBI Taxonomy" id="1070528"/>
    <lineage>
        <taxon>unclassified sequences</taxon>
        <taxon>metagenomes</taxon>
        <taxon>organismal metagenomes</taxon>
    </lineage>
</organism>